<dbReference type="PANTHER" id="PTHR31808">
    <property type="entry name" value="EXPRESSED PROTEIN"/>
    <property type="match status" value="1"/>
</dbReference>
<dbReference type="EMBL" id="JAKOGI010000550">
    <property type="protein sequence ID" value="KAJ8433291.1"/>
    <property type="molecule type" value="Genomic_DNA"/>
</dbReference>
<comment type="caution">
    <text evidence="2">The sequence shown here is derived from an EMBL/GenBank/DDBJ whole genome shotgun (WGS) entry which is preliminary data.</text>
</comment>
<evidence type="ECO:0000313" key="3">
    <source>
        <dbReference type="Proteomes" id="UP001153076"/>
    </source>
</evidence>
<dbReference type="Proteomes" id="UP001153076">
    <property type="component" value="Unassembled WGS sequence"/>
</dbReference>
<dbReference type="InterPro" id="IPR008479">
    <property type="entry name" value="DUF760"/>
</dbReference>
<reference evidence="2" key="1">
    <citation type="submission" date="2022-04" db="EMBL/GenBank/DDBJ databases">
        <title>Carnegiea gigantea Genome sequencing and assembly v2.</title>
        <authorList>
            <person name="Copetti D."/>
            <person name="Sanderson M.J."/>
            <person name="Burquez A."/>
            <person name="Wojciechowski M.F."/>
        </authorList>
    </citation>
    <scope>NUCLEOTIDE SEQUENCE</scope>
    <source>
        <strain evidence="2">SGP5-SGP5p</strain>
        <tissue evidence="2">Aerial part</tissue>
    </source>
</reference>
<gene>
    <name evidence="2" type="ORF">Cgig2_012859</name>
</gene>
<name>A0A9Q1Q9K9_9CARY</name>
<sequence length="422" mass="47092">MEAAAVLRSPLSISTPHNLVLRPSTSVRNSASFAPFRTNFRLSKSVSSSHVNLGFGKLTFQSRRCSVVRASTSSDSAEPTAPIAPLQFESPVGQFLSQILVTHPHLVPAAAERQLEQLQTDFESEKQREESSASGTDLVLYRRIAEVKENERRRALEEILYTLVVQKFMDADISLIPSISPSSSDPVGRVDTWPSQDEKLQEVHSPEAYEMIQNHLALILGNRLNDSSTVAQISKLRVGQVYAGSVMYGYFLKRVDERFQLEKAMRILPEQMGEREKEIVDQGKIDDVTSSTSDDSISYRNAQSHPEVSSWAGGISPEGFGHGIKSSRLRSYVMSFDADTLSRYPRIRSRATVTIIEKHAEALFGKPEIVITPHGTIDPSKDEQIRIGFSGIKRLVLEAVTFGSFLWEVESYVDSRYNLLLN</sequence>
<feature type="compositionally biased region" description="Low complexity" evidence="1">
    <location>
        <begin position="288"/>
        <end position="298"/>
    </location>
</feature>
<dbReference type="Pfam" id="PF05542">
    <property type="entry name" value="DUF760"/>
    <property type="match status" value="1"/>
</dbReference>
<proteinExistence type="predicted"/>
<protein>
    <submittedName>
        <fullName evidence="2">Uncharacterized protein</fullName>
    </submittedName>
</protein>
<feature type="compositionally biased region" description="Basic and acidic residues" evidence="1">
    <location>
        <begin position="278"/>
        <end position="287"/>
    </location>
</feature>
<evidence type="ECO:0000313" key="2">
    <source>
        <dbReference type="EMBL" id="KAJ8433291.1"/>
    </source>
</evidence>
<dbReference type="PANTHER" id="PTHR31808:SF4">
    <property type="entry name" value="LIGASE, PUTATIVE (DUF760)-RELATED"/>
    <property type="match status" value="1"/>
</dbReference>
<evidence type="ECO:0000256" key="1">
    <source>
        <dbReference type="SAM" id="MobiDB-lite"/>
    </source>
</evidence>
<keyword evidence="3" id="KW-1185">Reference proteome</keyword>
<accession>A0A9Q1Q9K9</accession>
<dbReference type="AlphaFoldDB" id="A0A9Q1Q9K9"/>
<organism evidence="2 3">
    <name type="scientific">Carnegiea gigantea</name>
    <dbReference type="NCBI Taxonomy" id="171969"/>
    <lineage>
        <taxon>Eukaryota</taxon>
        <taxon>Viridiplantae</taxon>
        <taxon>Streptophyta</taxon>
        <taxon>Embryophyta</taxon>
        <taxon>Tracheophyta</taxon>
        <taxon>Spermatophyta</taxon>
        <taxon>Magnoliopsida</taxon>
        <taxon>eudicotyledons</taxon>
        <taxon>Gunneridae</taxon>
        <taxon>Pentapetalae</taxon>
        <taxon>Caryophyllales</taxon>
        <taxon>Cactineae</taxon>
        <taxon>Cactaceae</taxon>
        <taxon>Cactoideae</taxon>
        <taxon>Echinocereeae</taxon>
        <taxon>Carnegiea</taxon>
    </lineage>
</organism>
<dbReference type="OrthoDB" id="25131at2759"/>
<dbReference type="InterPro" id="IPR038925">
    <property type="entry name" value="At3g17800-like"/>
</dbReference>
<feature type="region of interest" description="Disordered" evidence="1">
    <location>
        <begin position="278"/>
        <end position="302"/>
    </location>
</feature>